<evidence type="ECO:0000313" key="2">
    <source>
        <dbReference type="EMBL" id="KAG6713528.1"/>
    </source>
</evidence>
<name>A0A922JMR4_CARIL</name>
<sequence length="51" mass="6523">MQGGWFWFLFFHFLLFVRRAQQSSPEFSSFSFSRLFFSFKRWACFFFQFYF</sequence>
<feature type="chain" id="PRO_5037779879" evidence="1">
    <location>
        <begin position="23"/>
        <end position="51"/>
    </location>
</feature>
<accession>A0A922JMR4</accession>
<feature type="signal peptide" evidence="1">
    <location>
        <begin position="1"/>
        <end position="22"/>
    </location>
</feature>
<proteinExistence type="predicted"/>
<comment type="caution">
    <text evidence="2">The sequence shown here is derived from an EMBL/GenBank/DDBJ whole genome shotgun (WGS) entry which is preliminary data.</text>
</comment>
<evidence type="ECO:0000256" key="1">
    <source>
        <dbReference type="SAM" id="SignalP"/>
    </source>
</evidence>
<keyword evidence="1" id="KW-0732">Signal</keyword>
<dbReference type="EMBL" id="CM031829">
    <property type="protein sequence ID" value="KAG6713528.1"/>
    <property type="molecule type" value="Genomic_DNA"/>
</dbReference>
<evidence type="ECO:0000313" key="3">
    <source>
        <dbReference type="Proteomes" id="UP000811246"/>
    </source>
</evidence>
<organism evidence="2 3">
    <name type="scientific">Carya illinoinensis</name>
    <name type="common">Pecan</name>
    <dbReference type="NCBI Taxonomy" id="32201"/>
    <lineage>
        <taxon>Eukaryota</taxon>
        <taxon>Viridiplantae</taxon>
        <taxon>Streptophyta</taxon>
        <taxon>Embryophyta</taxon>
        <taxon>Tracheophyta</taxon>
        <taxon>Spermatophyta</taxon>
        <taxon>Magnoliopsida</taxon>
        <taxon>eudicotyledons</taxon>
        <taxon>Gunneridae</taxon>
        <taxon>Pentapetalae</taxon>
        <taxon>rosids</taxon>
        <taxon>fabids</taxon>
        <taxon>Fagales</taxon>
        <taxon>Juglandaceae</taxon>
        <taxon>Carya</taxon>
    </lineage>
</organism>
<reference evidence="2" key="1">
    <citation type="submission" date="2021-01" db="EMBL/GenBank/DDBJ databases">
        <authorList>
            <person name="Lovell J.T."/>
            <person name="Bentley N."/>
            <person name="Bhattarai G."/>
            <person name="Jenkins J.W."/>
            <person name="Sreedasyam A."/>
            <person name="Alarcon Y."/>
            <person name="Bock C."/>
            <person name="Boston L."/>
            <person name="Carlson J."/>
            <person name="Cervantes K."/>
            <person name="Clermont K."/>
            <person name="Krom N."/>
            <person name="Kubenka K."/>
            <person name="Mamidi S."/>
            <person name="Mattison C."/>
            <person name="Monteros M."/>
            <person name="Pisani C."/>
            <person name="Plott C."/>
            <person name="Rajasekar S."/>
            <person name="Rhein H.S."/>
            <person name="Rohla C."/>
            <person name="Song M."/>
            <person name="Hilaire R.S."/>
            <person name="Shu S."/>
            <person name="Wells L."/>
            <person name="Wang X."/>
            <person name="Webber J."/>
            <person name="Heerema R.J."/>
            <person name="Klein P."/>
            <person name="Conner P."/>
            <person name="Grauke L."/>
            <person name="Grimwood J."/>
            <person name="Schmutz J."/>
            <person name="Randall J.J."/>
        </authorList>
    </citation>
    <scope>NUCLEOTIDE SEQUENCE</scope>
    <source>
        <tissue evidence="2">Leaf</tissue>
    </source>
</reference>
<dbReference type="Proteomes" id="UP000811246">
    <property type="component" value="Chromosome 5"/>
</dbReference>
<protein>
    <submittedName>
        <fullName evidence="2">Uncharacterized protein</fullName>
    </submittedName>
</protein>
<gene>
    <name evidence="2" type="ORF">I3842_05G157700</name>
</gene>
<dbReference type="AlphaFoldDB" id="A0A922JMR4"/>